<feature type="transmembrane region" description="Helical" evidence="1">
    <location>
        <begin position="165"/>
        <end position="185"/>
    </location>
</feature>
<proteinExistence type="predicted"/>
<keyword evidence="4" id="KW-1185">Reference proteome</keyword>
<organism evidence="3 4">
    <name type="scientific">Nonomuraea zeae</name>
    <dbReference type="NCBI Taxonomy" id="1642303"/>
    <lineage>
        <taxon>Bacteria</taxon>
        <taxon>Bacillati</taxon>
        <taxon>Actinomycetota</taxon>
        <taxon>Actinomycetes</taxon>
        <taxon>Streptosporangiales</taxon>
        <taxon>Streptosporangiaceae</taxon>
        <taxon>Nonomuraea</taxon>
    </lineage>
</organism>
<dbReference type="OrthoDB" id="4569735at2"/>
<name>A0A5S4GAL0_9ACTN</name>
<keyword evidence="2" id="KW-0732">Signal</keyword>
<sequence>MSLYGSRHVTSISLTVLCLGLPAAAAVQIAEGDFASDVVIGAVLVWCLSAWVGRWILNRKAASAKPAEWLVRAHIANNKLARCSMLRLTPLNGGRGYWQRIMWHPWLDGMTEDEILWVRIGKGVARRAVVEFPEGTRILPAGRFRRWSYFGWHIRNRAPERVDGFPFPPWIWIGVPVYSGLLGGFQMSPGWSGAATMAPVLVGIVLHFWGWVGGLP</sequence>
<dbReference type="Proteomes" id="UP000306628">
    <property type="component" value="Unassembled WGS sequence"/>
</dbReference>
<feature type="transmembrane region" description="Helical" evidence="1">
    <location>
        <begin position="35"/>
        <end position="57"/>
    </location>
</feature>
<feature type="transmembrane region" description="Helical" evidence="1">
    <location>
        <begin position="191"/>
        <end position="212"/>
    </location>
</feature>
<dbReference type="RefSeq" id="WP_138693601.1">
    <property type="nucleotide sequence ID" value="NZ_JBHSAZ010000041.1"/>
</dbReference>
<keyword evidence="1" id="KW-0812">Transmembrane</keyword>
<evidence type="ECO:0000256" key="2">
    <source>
        <dbReference type="SAM" id="SignalP"/>
    </source>
</evidence>
<accession>A0A5S4GAL0</accession>
<dbReference type="EMBL" id="VCKX01000119">
    <property type="protein sequence ID" value="TMR29481.1"/>
    <property type="molecule type" value="Genomic_DNA"/>
</dbReference>
<comment type="caution">
    <text evidence="3">The sequence shown here is derived from an EMBL/GenBank/DDBJ whole genome shotgun (WGS) entry which is preliminary data.</text>
</comment>
<dbReference type="AlphaFoldDB" id="A0A5S4GAL0"/>
<keyword evidence="1" id="KW-0472">Membrane</keyword>
<keyword evidence="1" id="KW-1133">Transmembrane helix</keyword>
<feature type="chain" id="PRO_5024297790" evidence="2">
    <location>
        <begin position="26"/>
        <end position="216"/>
    </location>
</feature>
<reference evidence="3 4" key="1">
    <citation type="submission" date="2019-05" db="EMBL/GenBank/DDBJ databases">
        <title>Draft genome sequence of Nonomuraea zeae DSM 100528.</title>
        <authorList>
            <person name="Saricaoglu S."/>
            <person name="Isik K."/>
        </authorList>
    </citation>
    <scope>NUCLEOTIDE SEQUENCE [LARGE SCALE GENOMIC DNA]</scope>
    <source>
        <strain evidence="3 4">DSM 100528</strain>
    </source>
</reference>
<evidence type="ECO:0000313" key="4">
    <source>
        <dbReference type="Proteomes" id="UP000306628"/>
    </source>
</evidence>
<evidence type="ECO:0000256" key="1">
    <source>
        <dbReference type="SAM" id="Phobius"/>
    </source>
</evidence>
<feature type="signal peptide" evidence="2">
    <location>
        <begin position="1"/>
        <end position="25"/>
    </location>
</feature>
<gene>
    <name evidence="3" type="ORF">ETD85_32320</name>
</gene>
<protein>
    <submittedName>
        <fullName evidence="3">Uncharacterized protein</fullName>
    </submittedName>
</protein>
<evidence type="ECO:0000313" key="3">
    <source>
        <dbReference type="EMBL" id="TMR29481.1"/>
    </source>
</evidence>